<accession>A0A918RWK0</accession>
<feature type="compositionally biased region" description="Basic and acidic residues" evidence="1">
    <location>
        <begin position="16"/>
        <end position="26"/>
    </location>
</feature>
<sequence>MAIMVFIRPGPSANGDKCRRENEKQFDNTLQQGIDPTAHHAGEDTDGAADNKSNADDGEARKPGVADAEQDAREQVAPDFIGAEEVLKARRQIGIGHPKHRIKRCQKWPENRNDGDQ</sequence>
<proteinExistence type="predicted"/>
<dbReference type="EMBL" id="BMZE01000001">
    <property type="protein sequence ID" value="GHA13894.1"/>
    <property type="molecule type" value="Genomic_DNA"/>
</dbReference>
<reference evidence="2" key="1">
    <citation type="journal article" date="2014" name="Int. J. Syst. Evol. Microbiol.">
        <title>Complete genome sequence of Corynebacterium casei LMG S-19264T (=DSM 44701T), isolated from a smear-ripened cheese.</title>
        <authorList>
            <consortium name="US DOE Joint Genome Institute (JGI-PGF)"/>
            <person name="Walter F."/>
            <person name="Albersmeier A."/>
            <person name="Kalinowski J."/>
            <person name="Ruckert C."/>
        </authorList>
    </citation>
    <scope>NUCLEOTIDE SEQUENCE</scope>
    <source>
        <strain evidence="2">KCTC 32437</strain>
    </source>
</reference>
<organism evidence="2 3">
    <name type="scientific">Devosia pacifica</name>
    <dbReference type="NCBI Taxonomy" id="1335967"/>
    <lineage>
        <taxon>Bacteria</taxon>
        <taxon>Pseudomonadati</taxon>
        <taxon>Pseudomonadota</taxon>
        <taxon>Alphaproteobacteria</taxon>
        <taxon>Hyphomicrobiales</taxon>
        <taxon>Devosiaceae</taxon>
        <taxon>Devosia</taxon>
    </lineage>
</organism>
<gene>
    <name evidence="2" type="ORF">GCM10007989_05670</name>
</gene>
<name>A0A918RWK0_9HYPH</name>
<feature type="compositionally biased region" description="Basic and acidic residues" evidence="1">
    <location>
        <begin position="107"/>
        <end position="117"/>
    </location>
</feature>
<evidence type="ECO:0000256" key="1">
    <source>
        <dbReference type="SAM" id="MobiDB-lite"/>
    </source>
</evidence>
<keyword evidence="3" id="KW-1185">Reference proteome</keyword>
<dbReference type="AlphaFoldDB" id="A0A918RWK0"/>
<comment type="caution">
    <text evidence="2">The sequence shown here is derived from an EMBL/GenBank/DDBJ whole genome shotgun (WGS) entry which is preliminary data.</text>
</comment>
<feature type="region of interest" description="Disordered" evidence="1">
    <location>
        <begin position="92"/>
        <end position="117"/>
    </location>
</feature>
<reference evidence="2" key="2">
    <citation type="submission" date="2020-09" db="EMBL/GenBank/DDBJ databases">
        <authorList>
            <person name="Sun Q."/>
            <person name="Kim S."/>
        </authorList>
    </citation>
    <scope>NUCLEOTIDE SEQUENCE</scope>
    <source>
        <strain evidence="2">KCTC 32437</strain>
    </source>
</reference>
<evidence type="ECO:0000313" key="2">
    <source>
        <dbReference type="EMBL" id="GHA13894.1"/>
    </source>
</evidence>
<evidence type="ECO:0000313" key="3">
    <source>
        <dbReference type="Proteomes" id="UP000646579"/>
    </source>
</evidence>
<dbReference type="RefSeq" id="WP_244639902.1">
    <property type="nucleotide sequence ID" value="NZ_BMZE01000001.1"/>
</dbReference>
<feature type="compositionally biased region" description="Basic and acidic residues" evidence="1">
    <location>
        <begin position="53"/>
        <end position="76"/>
    </location>
</feature>
<feature type="compositionally biased region" description="Basic residues" evidence="1">
    <location>
        <begin position="97"/>
        <end position="106"/>
    </location>
</feature>
<feature type="region of interest" description="Disordered" evidence="1">
    <location>
        <begin position="1"/>
        <end position="79"/>
    </location>
</feature>
<dbReference type="Proteomes" id="UP000646579">
    <property type="component" value="Unassembled WGS sequence"/>
</dbReference>
<protein>
    <submittedName>
        <fullName evidence="2">Uncharacterized protein</fullName>
    </submittedName>
</protein>